<evidence type="ECO:0000313" key="2">
    <source>
        <dbReference type="Proteomes" id="UP001607157"/>
    </source>
</evidence>
<dbReference type="RefSeq" id="WP_377171085.1">
    <property type="nucleotide sequence ID" value="NZ_JBHTJC010000002.1"/>
</dbReference>
<dbReference type="PROSITE" id="PS51257">
    <property type="entry name" value="PROKAR_LIPOPROTEIN"/>
    <property type="match status" value="1"/>
</dbReference>
<comment type="caution">
    <text evidence="1">The sequence shown here is derived from an EMBL/GenBank/DDBJ whole genome shotgun (WGS) entry which is preliminary data.</text>
</comment>
<gene>
    <name evidence="1" type="ORF">ACGRVM_07970</name>
</gene>
<accession>A0ABW7I6R2</accession>
<dbReference type="EMBL" id="JBIHMM010000002">
    <property type="protein sequence ID" value="MFH0253826.1"/>
    <property type="molecule type" value="Genomic_DNA"/>
</dbReference>
<dbReference type="Proteomes" id="UP001607157">
    <property type="component" value="Unassembled WGS sequence"/>
</dbReference>
<name>A0ABW7I6R2_9RHOB</name>
<keyword evidence="2" id="KW-1185">Reference proteome</keyword>
<evidence type="ECO:0008006" key="3">
    <source>
        <dbReference type="Google" id="ProtNLM"/>
    </source>
</evidence>
<reference evidence="1 2" key="1">
    <citation type="submission" date="2024-10" db="EMBL/GenBank/DDBJ databases">
        <authorList>
            <person name="Yang X.-N."/>
        </authorList>
    </citation>
    <scope>NUCLEOTIDE SEQUENCE [LARGE SCALE GENOMIC DNA]</scope>
    <source>
        <strain evidence="1 2">CAU 1059</strain>
    </source>
</reference>
<proteinExistence type="predicted"/>
<protein>
    <recommendedName>
        <fullName evidence="3">Lipoprotein</fullName>
    </recommendedName>
</protein>
<sequence length="130" mass="13860">MKALMILLAAAVMLMACNTPGPGFRGVEAQRISLGGDVFDVRVDGLRAEAMRLNARWAPRLSSAAPNGALAIEKVSGCKVRALDGDAALMTARLDCGQRLEPLPRAQSYRCDAYKIFDGIAELECRPAPG</sequence>
<organism evidence="1 2">
    <name type="scientific">Roseovarius aquimarinus</name>
    <dbReference type="NCBI Taxonomy" id="1229156"/>
    <lineage>
        <taxon>Bacteria</taxon>
        <taxon>Pseudomonadati</taxon>
        <taxon>Pseudomonadota</taxon>
        <taxon>Alphaproteobacteria</taxon>
        <taxon>Rhodobacterales</taxon>
        <taxon>Roseobacteraceae</taxon>
        <taxon>Roseovarius</taxon>
    </lineage>
</organism>
<evidence type="ECO:0000313" key="1">
    <source>
        <dbReference type="EMBL" id="MFH0253826.1"/>
    </source>
</evidence>